<evidence type="ECO:0000256" key="15">
    <source>
        <dbReference type="PROSITE-ProRule" id="PRU00339"/>
    </source>
</evidence>
<dbReference type="InterPro" id="IPR051134">
    <property type="entry name" value="PPP_phosphatase"/>
</dbReference>
<dbReference type="InterPro" id="IPR004843">
    <property type="entry name" value="Calcineurin-like_PHP"/>
</dbReference>
<dbReference type="STRING" id="984486.A0A1E3QLV4"/>
<dbReference type="EMBL" id="KV454435">
    <property type="protein sequence ID" value="ODQ78444.1"/>
    <property type="molecule type" value="Genomic_DNA"/>
</dbReference>
<proteinExistence type="inferred from homology"/>
<accession>A0A1E3QLV4</accession>
<keyword evidence="11" id="KW-0539">Nucleus</keyword>
<gene>
    <name evidence="18" type="ORF">BABINDRAFT_39180</name>
</gene>
<dbReference type="SUPFAM" id="SSF56300">
    <property type="entry name" value="Metallo-dependent phosphatases"/>
    <property type="match status" value="1"/>
</dbReference>
<dbReference type="Pfam" id="PF08321">
    <property type="entry name" value="PPP5"/>
    <property type="match status" value="1"/>
</dbReference>
<dbReference type="Pfam" id="PF00149">
    <property type="entry name" value="Metallophos"/>
    <property type="match status" value="1"/>
</dbReference>
<dbReference type="InterPro" id="IPR019734">
    <property type="entry name" value="TPR_rpt"/>
</dbReference>
<dbReference type="Gene3D" id="1.25.40.10">
    <property type="entry name" value="Tetratricopeptide repeat domain"/>
    <property type="match status" value="1"/>
</dbReference>
<keyword evidence="5" id="KW-0479">Metal-binding</keyword>
<comment type="similarity">
    <text evidence="4">Belongs to the PPP phosphatase family. PP-5 (PP-T) subfamily.</text>
</comment>
<dbReference type="GO" id="GO:0046872">
    <property type="term" value="F:metal ion binding"/>
    <property type="evidence" value="ECO:0007669"/>
    <property type="project" value="UniProtKB-KW"/>
</dbReference>
<evidence type="ECO:0000256" key="14">
    <source>
        <dbReference type="PIRSR" id="PIRSR033096-1"/>
    </source>
</evidence>
<name>A0A1E3QLV4_9ASCO</name>
<evidence type="ECO:0000256" key="2">
    <source>
        <dbReference type="ARBA" id="ARBA00001946"/>
    </source>
</evidence>
<dbReference type="InterPro" id="IPR013235">
    <property type="entry name" value="PPP_dom"/>
</dbReference>
<dbReference type="PROSITE" id="PS50005">
    <property type="entry name" value="TPR"/>
    <property type="match status" value="1"/>
</dbReference>
<evidence type="ECO:0000313" key="18">
    <source>
        <dbReference type="EMBL" id="ODQ78444.1"/>
    </source>
</evidence>
<evidence type="ECO:0000256" key="3">
    <source>
        <dbReference type="ARBA" id="ARBA00004123"/>
    </source>
</evidence>
<dbReference type="GO" id="GO:0005737">
    <property type="term" value="C:cytoplasm"/>
    <property type="evidence" value="ECO:0007669"/>
    <property type="project" value="EnsemblFungi"/>
</dbReference>
<dbReference type="EC" id="3.1.3.16" evidence="16"/>
<evidence type="ECO:0000256" key="16">
    <source>
        <dbReference type="RuleBase" id="RU004273"/>
    </source>
</evidence>
<evidence type="ECO:0000256" key="9">
    <source>
        <dbReference type="ARBA" id="ARBA00022912"/>
    </source>
</evidence>
<dbReference type="PIRSF" id="PIRSF033096">
    <property type="entry name" value="PPPtase_5"/>
    <property type="match status" value="1"/>
</dbReference>
<dbReference type="Gene3D" id="3.60.21.10">
    <property type="match status" value="1"/>
</dbReference>
<dbReference type="Pfam" id="PF13414">
    <property type="entry name" value="TPR_11"/>
    <property type="match status" value="1"/>
</dbReference>
<evidence type="ECO:0000313" key="19">
    <source>
        <dbReference type="Proteomes" id="UP000094336"/>
    </source>
</evidence>
<evidence type="ECO:0000256" key="6">
    <source>
        <dbReference type="ARBA" id="ARBA00022737"/>
    </source>
</evidence>
<dbReference type="FunFam" id="3.60.21.10:FF:000036">
    <property type="entry name" value="Serine/threonine protein phosphatase 5"/>
    <property type="match status" value="1"/>
</dbReference>
<keyword evidence="8 15" id="KW-0802">TPR repeat</keyword>
<dbReference type="PROSITE" id="PS00125">
    <property type="entry name" value="SER_THR_PHOSPHATASE"/>
    <property type="match status" value="1"/>
</dbReference>
<dbReference type="Proteomes" id="UP000094336">
    <property type="component" value="Unassembled WGS sequence"/>
</dbReference>
<sequence length="489" mass="55066">MSKEQALKLKEEGNAFLKHNNFDQAVEAYTQAIALDNTSAVLYLNRAQAHIKLENYGLTIADATSAIERDPDYRDLKLVLARSPGDVASKKLDREVTKILRQQAFSDAILGEDEKGAIDLVDFDAMTVEATYDGPALEIRTEWIDVVNSSHKKTRKVSVEMTREYIDNMVQRFKGGKQLPKKHAYAIVAAANEVLKGEASLVEIALATDTRDKSASHRLARAHTLSVCGDTHGQFYDVLNIFEQFGAISETHAYLFNGDFVDRGSWSCEVALLLYAYKLLYPTQVYLNRGNHETDDMNEVYGFKDECKVKYSEKLYKVFSESFNSLPFAALIGGDYLIMHGGLFSRDNVTLDHIRKIDRFRYKQPPKEGIEMELLWTDPQVPNGRAPSKRGIGMQFGPDITERFCLTNKLKAVIRSHEVRMGGYEIEHNGRLITVFSAPNYCDSQGNLGSVIDMTMDEVDGEIELKYNTFTAVAHPDIAPMAYTNRMGF</sequence>
<dbReference type="InterPro" id="IPR006186">
    <property type="entry name" value="Ser/Thr-sp_prot-phosphatase"/>
</dbReference>
<evidence type="ECO:0000256" key="4">
    <source>
        <dbReference type="ARBA" id="ARBA00008786"/>
    </source>
</evidence>
<comment type="catalytic activity">
    <reaction evidence="12">
        <text>O-phospho-L-seryl-[protein] + H2O = L-seryl-[protein] + phosphate</text>
        <dbReference type="Rhea" id="RHEA:20629"/>
        <dbReference type="Rhea" id="RHEA-COMP:9863"/>
        <dbReference type="Rhea" id="RHEA-COMP:11604"/>
        <dbReference type="ChEBI" id="CHEBI:15377"/>
        <dbReference type="ChEBI" id="CHEBI:29999"/>
        <dbReference type="ChEBI" id="CHEBI:43474"/>
        <dbReference type="ChEBI" id="CHEBI:83421"/>
        <dbReference type="EC" id="3.1.3.16"/>
    </reaction>
    <physiologicalReaction direction="left-to-right" evidence="12">
        <dbReference type="Rhea" id="RHEA:20630"/>
    </physiologicalReaction>
</comment>
<dbReference type="RefSeq" id="XP_018983772.1">
    <property type="nucleotide sequence ID" value="XM_019131912.1"/>
</dbReference>
<dbReference type="SMART" id="SM00028">
    <property type="entry name" value="TPR"/>
    <property type="match status" value="2"/>
</dbReference>
<dbReference type="InterPro" id="IPR011990">
    <property type="entry name" value="TPR-like_helical_dom_sf"/>
</dbReference>
<keyword evidence="6" id="KW-0677">Repeat</keyword>
<comment type="cofactor">
    <cofactor evidence="1">
        <name>Mn(2+)</name>
        <dbReference type="ChEBI" id="CHEBI:29035"/>
    </cofactor>
</comment>
<evidence type="ECO:0000256" key="8">
    <source>
        <dbReference type="ARBA" id="ARBA00022803"/>
    </source>
</evidence>
<evidence type="ECO:0000256" key="13">
    <source>
        <dbReference type="ARBA" id="ARBA00048832"/>
    </source>
</evidence>
<reference evidence="19" key="1">
    <citation type="submission" date="2016-05" db="EMBL/GenBank/DDBJ databases">
        <title>Comparative genomics of biotechnologically important yeasts.</title>
        <authorList>
            <consortium name="DOE Joint Genome Institute"/>
            <person name="Riley R."/>
            <person name="Haridas S."/>
            <person name="Wolfe K.H."/>
            <person name="Lopes M.R."/>
            <person name="Hittinger C.T."/>
            <person name="Goker M."/>
            <person name="Salamov A."/>
            <person name="Wisecaver J."/>
            <person name="Long T.M."/>
            <person name="Aerts A.L."/>
            <person name="Barry K."/>
            <person name="Choi C."/>
            <person name="Clum A."/>
            <person name="Coughlan A.Y."/>
            <person name="Deshpande S."/>
            <person name="Douglass A.P."/>
            <person name="Hanson S.J."/>
            <person name="Klenk H.-P."/>
            <person name="Labutti K."/>
            <person name="Lapidus A."/>
            <person name="Lindquist E."/>
            <person name="Lipzen A."/>
            <person name="Meier-Kolthoff J.P."/>
            <person name="Ohm R.A."/>
            <person name="Otillar R.P."/>
            <person name="Pangilinan J."/>
            <person name="Peng Y."/>
            <person name="Rokas A."/>
            <person name="Rosa C.A."/>
            <person name="Scheuner C."/>
            <person name="Sibirny A.A."/>
            <person name="Slot J.C."/>
            <person name="Stielow J.B."/>
            <person name="Sun H."/>
            <person name="Kurtzman C.P."/>
            <person name="Blackwell M."/>
            <person name="Grigoriev I.V."/>
            <person name="Jeffries T.W."/>
        </authorList>
    </citation>
    <scope>NUCLEOTIDE SEQUENCE [LARGE SCALE GENOMIC DNA]</scope>
    <source>
        <strain evidence="19">NRRL Y-12698</strain>
    </source>
</reference>
<evidence type="ECO:0000259" key="17">
    <source>
        <dbReference type="PROSITE" id="PS00125"/>
    </source>
</evidence>
<dbReference type="GeneID" id="30149765"/>
<comment type="subcellular location">
    <subcellularLocation>
        <location evidence="3">Nucleus</location>
    </subcellularLocation>
</comment>
<dbReference type="InterPro" id="IPR029052">
    <property type="entry name" value="Metallo-depent_PP-like"/>
</dbReference>
<dbReference type="GO" id="GO:0005634">
    <property type="term" value="C:nucleus"/>
    <property type="evidence" value="ECO:0007669"/>
    <property type="project" value="UniProtKB-SubCell"/>
</dbReference>
<evidence type="ECO:0000256" key="1">
    <source>
        <dbReference type="ARBA" id="ARBA00001936"/>
    </source>
</evidence>
<evidence type="ECO:0000256" key="11">
    <source>
        <dbReference type="ARBA" id="ARBA00023242"/>
    </source>
</evidence>
<dbReference type="AlphaFoldDB" id="A0A1E3QLV4"/>
<dbReference type="PRINTS" id="PR00114">
    <property type="entry name" value="STPHPHTASE"/>
</dbReference>
<keyword evidence="10" id="KW-0464">Manganese</keyword>
<evidence type="ECO:0000256" key="7">
    <source>
        <dbReference type="ARBA" id="ARBA00022801"/>
    </source>
</evidence>
<dbReference type="GO" id="GO:0004722">
    <property type="term" value="F:protein serine/threonine phosphatase activity"/>
    <property type="evidence" value="ECO:0007669"/>
    <property type="project" value="UniProtKB-EC"/>
</dbReference>
<dbReference type="SMART" id="SM00156">
    <property type="entry name" value="PP2Ac"/>
    <property type="match status" value="1"/>
</dbReference>
<comment type="cofactor">
    <cofactor evidence="2">
        <name>Mg(2+)</name>
        <dbReference type="ChEBI" id="CHEBI:18420"/>
    </cofactor>
</comment>
<dbReference type="OrthoDB" id="445564at2759"/>
<feature type="repeat" description="TPR" evidence="15">
    <location>
        <begin position="6"/>
        <end position="39"/>
    </location>
</feature>
<keyword evidence="19" id="KW-1185">Reference proteome</keyword>
<feature type="domain" description="Serine/threonine specific protein phosphatases" evidence="17">
    <location>
        <begin position="288"/>
        <end position="293"/>
    </location>
</feature>
<evidence type="ECO:0000256" key="10">
    <source>
        <dbReference type="ARBA" id="ARBA00023211"/>
    </source>
</evidence>
<evidence type="ECO:0000256" key="12">
    <source>
        <dbReference type="ARBA" id="ARBA00047986"/>
    </source>
</evidence>
<organism evidence="18 19">
    <name type="scientific">Babjeviella inositovora NRRL Y-12698</name>
    <dbReference type="NCBI Taxonomy" id="984486"/>
    <lineage>
        <taxon>Eukaryota</taxon>
        <taxon>Fungi</taxon>
        <taxon>Dikarya</taxon>
        <taxon>Ascomycota</taxon>
        <taxon>Saccharomycotina</taxon>
        <taxon>Pichiomycetes</taxon>
        <taxon>Serinales incertae sedis</taxon>
        <taxon>Babjeviella</taxon>
    </lineage>
</organism>
<comment type="catalytic activity">
    <reaction evidence="13">
        <text>O-phospho-L-threonyl-[protein] + H2O = L-threonyl-[protein] + phosphate</text>
        <dbReference type="Rhea" id="RHEA:47004"/>
        <dbReference type="Rhea" id="RHEA-COMP:11060"/>
        <dbReference type="Rhea" id="RHEA-COMP:11605"/>
        <dbReference type="ChEBI" id="CHEBI:15377"/>
        <dbReference type="ChEBI" id="CHEBI:30013"/>
        <dbReference type="ChEBI" id="CHEBI:43474"/>
        <dbReference type="ChEBI" id="CHEBI:61977"/>
        <dbReference type="EC" id="3.1.3.16"/>
    </reaction>
    <physiologicalReaction direction="left-to-right" evidence="13">
        <dbReference type="Rhea" id="RHEA:47005"/>
    </physiologicalReaction>
</comment>
<keyword evidence="7 16" id="KW-0378">Hydrolase</keyword>
<protein>
    <recommendedName>
        <fullName evidence="16">Serine/threonine-protein phosphatase</fullName>
        <ecNumber evidence="16">3.1.3.16</ecNumber>
    </recommendedName>
</protein>
<feature type="active site" description="Proton donor/acceptor" evidence="14">
    <location>
        <position position="292"/>
    </location>
</feature>
<dbReference type="PANTHER" id="PTHR45668:SF5">
    <property type="entry name" value="SERINE_THREONINE-PROTEIN PHOSPHATASE 5"/>
    <property type="match status" value="1"/>
</dbReference>
<keyword evidence="9" id="KW-0904">Protein phosphatase</keyword>
<dbReference type="PANTHER" id="PTHR45668">
    <property type="entry name" value="SERINE/THREONINE-PROTEIN PHOSPHATASE 5-RELATED"/>
    <property type="match status" value="1"/>
</dbReference>
<dbReference type="SUPFAM" id="SSF48452">
    <property type="entry name" value="TPR-like"/>
    <property type="match status" value="1"/>
</dbReference>
<evidence type="ECO:0000256" key="5">
    <source>
        <dbReference type="ARBA" id="ARBA00022723"/>
    </source>
</evidence>